<organism evidence="1 2">
    <name type="scientific">Vararia minispora EC-137</name>
    <dbReference type="NCBI Taxonomy" id="1314806"/>
    <lineage>
        <taxon>Eukaryota</taxon>
        <taxon>Fungi</taxon>
        <taxon>Dikarya</taxon>
        <taxon>Basidiomycota</taxon>
        <taxon>Agaricomycotina</taxon>
        <taxon>Agaricomycetes</taxon>
        <taxon>Russulales</taxon>
        <taxon>Lachnocladiaceae</taxon>
        <taxon>Vararia</taxon>
    </lineage>
</organism>
<reference evidence="1" key="2">
    <citation type="journal article" date="2022" name="New Phytol.">
        <title>Evolutionary transition to the ectomycorrhizal habit in the genomes of a hyperdiverse lineage of mushroom-forming fungi.</title>
        <authorList>
            <person name="Looney B."/>
            <person name="Miyauchi S."/>
            <person name="Morin E."/>
            <person name="Drula E."/>
            <person name="Courty P.E."/>
            <person name="Kohler A."/>
            <person name="Kuo A."/>
            <person name="LaButti K."/>
            <person name="Pangilinan J."/>
            <person name="Lipzen A."/>
            <person name="Riley R."/>
            <person name="Andreopoulos W."/>
            <person name="He G."/>
            <person name="Johnson J."/>
            <person name="Nolan M."/>
            <person name="Tritt A."/>
            <person name="Barry K.W."/>
            <person name="Grigoriev I.V."/>
            <person name="Nagy L.G."/>
            <person name="Hibbett D."/>
            <person name="Henrissat B."/>
            <person name="Matheny P.B."/>
            <person name="Labbe J."/>
            <person name="Martin F.M."/>
        </authorList>
    </citation>
    <scope>NUCLEOTIDE SEQUENCE</scope>
    <source>
        <strain evidence="1">EC-137</strain>
    </source>
</reference>
<evidence type="ECO:0000313" key="1">
    <source>
        <dbReference type="EMBL" id="KAI0030823.1"/>
    </source>
</evidence>
<name>A0ACB8QG58_9AGAM</name>
<proteinExistence type="predicted"/>
<dbReference type="EMBL" id="MU273604">
    <property type="protein sequence ID" value="KAI0030823.1"/>
    <property type="molecule type" value="Genomic_DNA"/>
</dbReference>
<gene>
    <name evidence="1" type="ORF">K488DRAFT_53411</name>
</gene>
<evidence type="ECO:0000313" key="2">
    <source>
        <dbReference type="Proteomes" id="UP000814128"/>
    </source>
</evidence>
<keyword evidence="2" id="KW-1185">Reference proteome</keyword>
<sequence length="495" mass="53742">MLIATPGVYLRRFQTSRPIRDPSSAPLAHQRLFAHGIAYVVDFWKRALLLGAIGVAATSVVAATSLVGMNLWIEYKELAPETDEECKKWEWDFDMERWTGGAKGGTDSGLGWRGCGSLRAAWIALNWGVGVPNDPATSLSSSSRFGHIERRLQAAHEFLAVSYTVALQKDVEGRLRQETPMEILVRLADVLERMGTKDALYEARSELEEVWAHITGDAQGASRLALKLGDINQRMGLTVDALEWWARSLDIACGRPGAQPPTPTIPKTAPPSPSAQRTLAQVFVSLSAFYAMTGKLRQAQQVEVAALELLRTIPSPASFASATPPQALHSLYLLHRSALLSVHLAEVSHGLRSPTGASIEWLIRAAESSERVARVLTGVQRSAGAKGAPAPSADKPLLSVFESSPSMKRPARGLLRDARRTATESWHLIGLLHEQNRAADAQETALACYERALGWAGVTPEKEAGEGGGLEAEWKALWGNYTRVREAIKAKAGKA</sequence>
<protein>
    <submittedName>
        <fullName evidence="1">Uncharacterized protein</fullName>
    </submittedName>
</protein>
<accession>A0ACB8QG58</accession>
<reference evidence="1" key="1">
    <citation type="submission" date="2021-02" db="EMBL/GenBank/DDBJ databases">
        <authorList>
            <consortium name="DOE Joint Genome Institute"/>
            <person name="Ahrendt S."/>
            <person name="Looney B.P."/>
            <person name="Miyauchi S."/>
            <person name="Morin E."/>
            <person name="Drula E."/>
            <person name="Courty P.E."/>
            <person name="Chicoki N."/>
            <person name="Fauchery L."/>
            <person name="Kohler A."/>
            <person name="Kuo A."/>
            <person name="Labutti K."/>
            <person name="Pangilinan J."/>
            <person name="Lipzen A."/>
            <person name="Riley R."/>
            <person name="Andreopoulos W."/>
            <person name="He G."/>
            <person name="Johnson J."/>
            <person name="Barry K.W."/>
            <person name="Grigoriev I.V."/>
            <person name="Nagy L."/>
            <person name="Hibbett D."/>
            <person name="Henrissat B."/>
            <person name="Matheny P.B."/>
            <person name="Labbe J."/>
            <person name="Martin F."/>
        </authorList>
    </citation>
    <scope>NUCLEOTIDE SEQUENCE</scope>
    <source>
        <strain evidence="1">EC-137</strain>
    </source>
</reference>
<dbReference type="Proteomes" id="UP000814128">
    <property type="component" value="Unassembled WGS sequence"/>
</dbReference>
<comment type="caution">
    <text evidence="1">The sequence shown here is derived from an EMBL/GenBank/DDBJ whole genome shotgun (WGS) entry which is preliminary data.</text>
</comment>